<dbReference type="OrthoDB" id="6434851at2759"/>
<protein>
    <submittedName>
        <fullName evidence="1">Uncharacterized protein</fullName>
    </submittedName>
</protein>
<reference evidence="1 2" key="1">
    <citation type="journal article" date="2019" name="Sci. Rep.">
        <title>Orb-weaving spider Araneus ventricosus genome elucidates the spidroin gene catalogue.</title>
        <authorList>
            <person name="Kono N."/>
            <person name="Nakamura H."/>
            <person name="Ohtoshi R."/>
            <person name="Moran D.A.P."/>
            <person name="Shinohara A."/>
            <person name="Yoshida Y."/>
            <person name="Fujiwara M."/>
            <person name="Mori M."/>
            <person name="Tomita M."/>
            <person name="Arakawa K."/>
        </authorList>
    </citation>
    <scope>NUCLEOTIDE SEQUENCE [LARGE SCALE GENOMIC DNA]</scope>
</reference>
<organism evidence="1 2">
    <name type="scientific">Araneus ventricosus</name>
    <name type="common">Orbweaver spider</name>
    <name type="synonym">Epeira ventricosa</name>
    <dbReference type="NCBI Taxonomy" id="182803"/>
    <lineage>
        <taxon>Eukaryota</taxon>
        <taxon>Metazoa</taxon>
        <taxon>Ecdysozoa</taxon>
        <taxon>Arthropoda</taxon>
        <taxon>Chelicerata</taxon>
        <taxon>Arachnida</taxon>
        <taxon>Araneae</taxon>
        <taxon>Araneomorphae</taxon>
        <taxon>Entelegynae</taxon>
        <taxon>Araneoidea</taxon>
        <taxon>Araneidae</taxon>
        <taxon>Araneus</taxon>
    </lineage>
</organism>
<dbReference type="AlphaFoldDB" id="A0A4Y2EY92"/>
<evidence type="ECO:0000313" key="2">
    <source>
        <dbReference type="Proteomes" id="UP000499080"/>
    </source>
</evidence>
<accession>A0A4Y2EY92</accession>
<keyword evidence="2" id="KW-1185">Reference proteome</keyword>
<gene>
    <name evidence="1" type="ORF">AVEN_263490_1</name>
</gene>
<evidence type="ECO:0000313" key="1">
    <source>
        <dbReference type="EMBL" id="GBM32996.1"/>
    </source>
</evidence>
<name>A0A4Y2EY92_ARAVE</name>
<dbReference type="EMBL" id="BGPR01000722">
    <property type="protein sequence ID" value="GBM32996.1"/>
    <property type="molecule type" value="Genomic_DNA"/>
</dbReference>
<comment type="caution">
    <text evidence="1">The sequence shown here is derived from an EMBL/GenBank/DDBJ whole genome shotgun (WGS) entry which is preliminary data.</text>
</comment>
<dbReference type="Proteomes" id="UP000499080">
    <property type="component" value="Unassembled WGS sequence"/>
</dbReference>
<proteinExistence type="predicted"/>
<sequence length="168" mass="19412">MPEVFLLLTGFEESRNEDSSLNGRTERSHEVMGFQKPRRGANECSDGEGDYPYFDRNNNRNVSYQLSKTAYLHCTICQLGNQTSCKKEDLILVTKEIGENVRPTAKICNLKEIILNSDEYKGDPDFVKGVLENAVQDRKLQEEKQFELEKLNKEQALIMLRQQQVFEN</sequence>